<dbReference type="AlphaFoldDB" id="A0A8J3FYA7"/>
<dbReference type="PANTHER" id="PTHR33169:SF13">
    <property type="entry name" value="PADR-FAMILY TRANSCRIPTIONAL REGULATOR"/>
    <property type="match status" value="1"/>
</dbReference>
<dbReference type="InterPro" id="IPR052509">
    <property type="entry name" value="Metal_resp_DNA-bind_regulator"/>
</dbReference>
<dbReference type="PANTHER" id="PTHR33169">
    <property type="entry name" value="PADR-FAMILY TRANSCRIPTIONAL REGULATOR"/>
    <property type="match status" value="1"/>
</dbReference>
<name>A0A8J3FYA7_9PSEU</name>
<proteinExistence type="predicted"/>
<evidence type="ECO:0000256" key="1">
    <source>
        <dbReference type="SAM" id="MobiDB-lite"/>
    </source>
</evidence>
<dbReference type="Proteomes" id="UP000637578">
    <property type="component" value="Unassembled WGS sequence"/>
</dbReference>
<evidence type="ECO:0000313" key="3">
    <source>
        <dbReference type="EMBL" id="GGM70446.1"/>
    </source>
</evidence>
<accession>A0A8J3FYA7</accession>
<dbReference type="Pfam" id="PF03551">
    <property type="entry name" value="PadR"/>
    <property type="match status" value="1"/>
</dbReference>
<comment type="caution">
    <text evidence="3">The sequence shown here is derived from an EMBL/GenBank/DDBJ whole genome shotgun (WGS) entry which is preliminary data.</text>
</comment>
<keyword evidence="4" id="KW-1185">Reference proteome</keyword>
<feature type="domain" description="Transcription regulator PadR N-terminal" evidence="2">
    <location>
        <begin position="14"/>
        <end position="87"/>
    </location>
</feature>
<dbReference type="InterPro" id="IPR005149">
    <property type="entry name" value="Tscrpt_reg_PadR_N"/>
</dbReference>
<evidence type="ECO:0000259" key="2">
    <source>
        <dbReference type="Pfam" id="PF03551"/>
    </source>
</evidence>
<organism evidence="3 4">
    <name type="scientific">Longimycelium tulufanense</name>
    <dbReference type="NCBI Taxonomy" id="907463"/>
    <lineage>
        <taxon>Bacteria</taxon>
        <taxon>Bacillati</taxon>
        <taxon>Actinomycetota</taxon>
        <taxon>Actinomycetes</taxon>
        <taxon>Pseudonocardiales</taxon>
        <taxon>Pseudonocardiaceae</taxon>
        <taxon>Longimycelium</taxon>
    </lineage>
</organism>
<feature type="region of interest" description="Disordered" evidence="1">
    <location>
        <begin position="97"/>
        <end position="116"/>
    </location>
</feature>
<evidence type="ECO:0000313" key="4">
    <source>
        <dbReference type="Proteomes" id="UP000637578"/>
    </source>
</evidence>
<dbReference type="EMBL" id="BMMK01000025">
    <property type="protein sequence ID" value="GGM70446.1"/>
    <property type="molecule type" value="Genomic_DNA"/>
</dbReference>
<gene>
    <name evidence="3" type="ORF">GCM10012275_46030</name>
</gene>
<reference evidence="3" key="2">
    <citation type="submission" date="2020-09" db="EMBL/GenBank/DDBJ databases">
        <authorList>
            <person name="Sun Q."/>
            <person name="Zhou Y."/>
        </authorList>
    </citation>
    <scope>NUCLEOTIDE SEQUENCE</scope>
    <source>
        <strain evidence="3">CGMCC 4.5737</strain>
    </source>
</reference>
<dbReference type="Gene3D" id="1.10.10.10">
    <property type="entry name" value="Winged helix-like DNA-binding domain superfamily/Winged helix DNA-binding domain"/>
    <property type="match status" value="1"/>
</dbReference>
<sequence length="116" mass="12683">MCRVSHLSEQAFLVLTALADEPRHGYGVLQEVDRLSDGRVRLAAGTLYGVLDRLTRQGLVVVDREEVRNSRLRRYYRLSDDGARTLAAEAARMESSARTALTRLGKPAPSTGGGNA</sequence>
<protein>
    <submittedName>
        <fullName evidence="3">PadR family transcriptional regulator</fullName>
    </submittedName>
</protein>
<dbReference type="SUPFAM" id="SSF46785">
    <property type="entry name" value="Winged helix' DNA-binding domain"/>
    <property type="match status" value="1"/>
</dbReference>
<reference evidence="3" key="1">
    <citation type="journal article" date="2014" name="Int. J. Syst. Evol. Microbiol.">
        <title>Complete genome sequence of Corynebacterium casei LMG S-19264T (=DSM 44701T), isolated from a smear-ripened cheese.</title>
        <authorList>
            <consortium name="US DOE Joint Genome Institute (JGI-PGF)"/>
            <person name="Walter F."/>
            <person name="Albersmeier A."/>
            <person name="Kalinowski J."/>
            <person name="Ruckert C."/>
        </authorList>
    </citation>
    <scope>NUCLEOTIDE SEQUENCE</scope>
    <source>
        <strain evidence="3">CGMCC 4.5737</strain>
    </source>
</reference>
<dbReference type="InterPro" id="IPR036390">
    <property type="entry name" value="WH_DNA-bd_sf"/>
</dbReference>
<dbReference type="InterPro" id="IPR036388">
    <property type="entry name" value="WH-like_DNA-bd_sf"/>
</dbReference>